<protein>
    <recommendedName>
        <fullName evidence="3">Transposase</fullName>
    </recommendedName>
</protein>
<keyword evidence="2" id="KW-1185">Reference proteome</keyword>
<dbReference type="RefSeq" id="WP_379951634.1">
    <property type="nucleotide sequence ID" value="NZ_JBHMAF010000193.1"/>
</dbReference>
<dbReference type="Proteomes" id="UP001589609">
    <property type="component" value="Unassembled WGS sequence"/>
</dbReference>
<sequence>MRMEMFCGEFHFAALDFVFDLLDEITIKIQKRILFYEKQIFSYARRQLENFFLTVRLTPAVLCAYKNELWGTLVFKLKSIVKEKQVLKCAQ</sequence>
<comment type="caution">
    <text evidence="1">The sequence shown here is derived from an EMBL/GenBank/DDBJ whole genome shotgun (WGS) entry which is preliminary data.</text>
</comment>
<accession>A0ABV5WLH6</accession>
<evidence type="ECO:0008006" key="3">
    <source>
        <dbReference type="Google" id="ProtNLM"/>
    </source>
</evidence>
<gene>
    <name evidence="1" type="ORF">ACFFMS_24840</name>
</gene>
<reference evidence="1 2" key="1">
    <citation type="submission" date="2024-09" db="EMBL/GenBank/DDBJ databases">
        <authorList>
            <person name="Sun Q."/>
            <person name="Mori K."/>
        </authorList>
    </citation>
    <scope>NUCLEOTIDE SEQUENCE [LARGE SCALE GENOMIC DNA]</scope>
    <source>
        <strain evidence="1 2">JCM 11201</strain>
    </source>
</reference>
<proteinExistence type="predicted"/>
<name>A0ABV5WLH6_9BACI</name>
<organism evidence="1 2">
    <name type="scientific">Ectobacillus funiculus</name>
    <dbReference type="NCBI Taxonomy" id="137993"/>
    <lineage>
        <taxon>Bacteria</taxon>
        <taxon>Bacillati</taxon>
        <taxon>Bacillota</taxon>
        <taxon>Bacilli</taxon>
        <taxon>Bacillales</taxon>
        <taxon>Bacillaceae</taxon>
        <taxon>Ectobacillus</taxon>
    </lineage>
</organism>
<evidence type="ECO:0000313" key="2">
    <source>
        <dbReference type="Proteomes" id="UP001589609"/>
    </source>
</evidence>
<evidence type="ECO:0000313" key="1">
    <source>
        <dbReference type="EMBL" id="MFB9761476.1"/>
    </source>
</evidence>
<dbReference type="EMBL" id="JBHMAF010000193">
    <property type="protein sequence ID" value="MFB9761476.1"/>
    <property type="molecule type" value="Genomic_DNA"/>
</dbReference>